<dbReference type="Proteomes" id="UP001230951">
    <property type="component" value="Unassembled WGS sequence"/>
</dbReference>
<evidence type="ECO:0000313" key="4">
    <source>
        <dbReference type="Proteomes" id="UP001230951"/>
    </source>
</evidence>
<dbReference type="AlphaFoldDB" id="A0AAW8DFR3"/>
<feature type="region of interest" description="Disordered" evidence="1">
    <location>
        <begin position="51"/>
        <end position="84"/>
    </location>
</feature>
<organism evidence="2 5">
    <name type="scientific">Arthrobacter bambusae</name>
    <dbReference type="NCBI Taxonomy" id="1338426"/>
    <lineage>
        <taxon>Bacteria</taxon>
        <taxon>Bacillati</taxon>
        <taxon>Actinomycetota</taxon>
        <taxon>Actinomycetes</taxon>
        <taxon>Micrococcales</taxon>
        <taxon>Micrococcaceae</taxon>
        <taxon>Arthrobacter</taxon>
    </lineage>
</organism>
<dbReference type="EMBL" id="JAUSRG010000003">
    <property type="protein sequence ID" value="MDP9904731.1"/>
    <property type="molecule type" value="Genomic_DNA"/>
</dbReference>
<comment type="caution">
    <text evidence="2">The sequence shown here is derived from an EMBL/GenBank/DDBJ whole genome shotgun (WGS) entry which is preliminary data.</text>
</comment>
<proteinExistence type="predicted"/>
<sequence>MAAAMIESPAHRAVRADDPDTSYKEAMKAVLIAEGAEEGHSIFGNRAKRWTGVDPNALRGDANADRTEETAAMASARAKEPADG</sequence>
<feature type="region of interest" description="Disordered" evidence="1">
    <location>
        <begin position="1"/>
        <end position="21"/>
    </location>
</feature>
<evidence type="ECO:0000256" key="1">
    <source>
        <dbReference type="SAM" id="MobiDB-lite"/>
    </source>
</evidence>
<gene>
    <name evidence="2" type="ORF">J2S90_001686</name>
    <name evidence="3" type="ORF">J2S93_002267</name>
</gene>
<name>A0AAW8DFR3_9MICC</name>
<evidence type="ECO:0000313" key="5">
    <source>
        <dbReference type="Proteomes" id="UP001242995"/>
    </source>
</evidence>
<accession>A0AAW8DFR3</accession>
<protein>
    <submittedName>
        <fullName evidence="2">Uncharacterized protein</fullName>
    </submittedName>
</protein>
<evidence type="ECO:0000313" key="2">
    <source>
        <dbReference type="EMBL" id="MDP9904731.1"/>
    </source>
</evidence>
<evidence type="ECO:0000313" key="3">
    <source>
        <dbReference type="EMBL" id="MDQ0180840.1"/>
    </source>
</evidence>
<dbReference type="Proteomes" id="UP001242995">
    <property type="component" value="Unassembled WGS sequence"/>
</dbReference>
<reference evidence="2 4" key="1">
    <citation type="submission" date="2023-07" db="EMBL/GenBank/DDBJ databases">
        <title>Sorghum-associated microbial communities from plants grown in Nebraska, USA.</title>
        <authorList>
            <person name="Schachtman D."/>
        </authorList>
    </citation>
    <scope>NUCLEOTIDE SEQUENCE</scope>
    <source>
        <strain evidence="2">DS1006</strain>
        <strain evidence="3 4">DS1016</strain>
    </source>
</reference>
<keyword evidence="4" id="KW-1185">Reference proteome</keyword>
<dbReference type="EMBL" id="JAUSTF010000004">
    <property type="protein sequence ID" value="MDQ0180840.1"/>
    <property type="molecule type" value="Genomic_DNA"/>
</dbReference>
<dbReference type="RefSeq" id="WP_306960610.1">
    <property type="nucleotide sequence ID" value="NZ_JAUSRG010000003.1"/>
</dbReference>